<dbReference type="AlphaFoldDB" id="A0A1M6HY68"/>
<protein>
    <submittedName>
        <fullName evidence="1">Uncharacterized protein</fullName>
    </submittedName>
</protein>
<proteinExistence type="predicted"/>
<sequence length="68" mass="7703">MFEIRHSDYNTDELIKLFAYQPFKLPEGTITGSGMSMQKKFGCARTPTSPIFGMGCFLFWMRGPSSNV</sequence>
<evidence type="ECO:0000313" key="2">
    <source>
        <dbReference type="Proteomes" id="UP000183982"/>
    </source>
</evidence>
<keyword evidence="2" id="KW-1185">Reference proteome</keyword>
<gene>
    <name evidence="1" type="ORF">SAMN05444000_106195</name>
</gene>
<accession>A0A1M6HY68</accession>
<organism evidence="1 2">
    <name type="scientific">Shimia gijangensis</name>
    <dbReference type="NCBI Taxonomy" id="1470563"/>
    <lineage>
        <taxon>Bacteria</taxon>
        <taxon>Pseudomonadati</taxon>
        <taxon>Pseudomonadota</taxon>
        <taxon>Alphaproteobacteria</taxon>
        <taxon>Rhodobacterales</taxon>
        <taxon>Roseobacteraceae</taxon>
    </lineage>
</organism>
<reference evidence="2" key="1">
    <citation type="submission" date="2016-11" db="EMBL/GenBank/DDBJ databases">
        <authorList>
            <person name="Varghese N."/>
            <person name="Submissions S."/>
        </authorList>
    </citation>
    <scope>NUCLEOTIDE SEQUENCE [LARGE SCALE GENOMIC DNA]</scope>
    <source>
        <strain evidence="2">DSM 100564</strain>
    </source>
</reference>
<dbReference type="EMBL" id="FQZQ01000006">
    <property type="protein sequence ID" value="SHJ27172.1"/>
    <property type="molecule type" value="Genomic_DNA"/>
</dbReference>
<dbReference type="Proteomes" id="UP000183982">
    <property type="component" value="Unassembled WGS sequence"/>
</dbReference>
<evidence type="ECO:0000313" key="1">
    <source>
        <dbReference type="EMBL" id="SHJ27172.1"/>
    </source>
</evidence>
<name>A0A1M6HY68_9RHOB</name>